<dbReference type="Proteomes" id="UP001168146">
    <property type="component" value="Unassembled WGS sequence"/>
</dbReference>
<evidence type="ECO:0000256" key="6">
    <source>
        <dbReference type="SAM" id="Phobius"/>
    </source>
</evidence>
<feature type="domain" description="EamA" evidence="7">
    <location>
        <begin position="206"/>
        <end position="268"/>
    </location>
</feature>
<dbReference type="Pfam" id="PF00892">
    <property type="entry name" value="EamA"/>
    <property type="match status" value="1"/>
</dbReference>
<comment type="caution">
    <text evidence="9">The sequence shown here is derived from an EMBL/GenBank/DDBJ whole genome shotgun (WGS) entry which is preliminary data.</text>
</comment>
<feature type="transmembrane region" description="Helical" evidence="6">
    <location>
        <begin position="293"/>
        <end position="314"/>
    </location>
</feature>
<dbReference type="EMBL" id="JASUXU010000013">
    <property type="protein sequence ID" value="KAK0323265.1"/>
    <property type="molecule type" value="Genomic_DNA"/>
</dbReference>
<feature type="transmembrane region" description="Helical" evidence="6">
    <location>
        <begin position="326"/>
        <end position="350"/>
    </location>
</feature>
<feature type="transmembrane region" description="Helical" evidence="6">
    <location>
        <begin position="381"/>
        <end position="407"/>
    </location>
</feature>
<dbReference type="SUPFAM" id="SSF103481">
    <property type="entry name" value="Multidrug resistance efflux transporter EmrE"/>
    <property type="match status" value="1"/>
</dbReference>
<keyword evidence="4 6" id="KW-0472">Membrane</keyword>
<feature type="domain" description="DUF3955" evidence="8">
    <location>
        <begin position="52"/>
        <end position="101"/>
    </location>
</feature>
<feature type="transmembrane region" description="Helical" evidence="6">
    <location>
        <begin position="83"/>
        <end position="103"/>
    </location>
</feature>
<dbReference type="PANTHER" id="PTHR23051">
    <property type="entry name" value="SOLUTE CARRIER FAMILY 35, MEMBER F5"/>
    <property type="match status" value="1"/>
</dbReference>
<sequence length="473" mass="51148">MSNLEPSGPAATAGDSTGVGEAQDRTGSRASAVMGMTGLSAAKRWKSWRRIVGLLLLALTVFLWTASNFLASTIFADDTYSKPYFVTYINACFFIIPLIPILLRQAYQDPQALPHYWSSWRQQLRGHYAPLAGHESADGSTITNSPGRRWRRRQSMSASEELLLDDAGTVTHYSDPKEAAIPAGQTSSTKLSLPETARLSLEFCFLWFLANYFIAACLEYTTVASSTILTSTSSVFTLLFGALFGVERFTLRKLLAVSASLTGIILISSVDLSGNNTDDEHRGDFPEKTLREVAVGDALALLSAVLYGIYAVFLKRRIADESSVNMPLFFGLVGLFNVVFLWPGFVILHFTGAEPFELPPSKFVTGIILCNSAASMISDLAWAYAVLLTSPIVVTVGLSMTIPLSLIGQQLLNSQTASPLYWVGAAVVVLSFIFVSQEEKIEEGGQLTEGGAEVAQELGGESGAAEDDRQSSV</sequence>
<dbReference type="AlphaFoldDB" id="A0AAN6JAU3"/>
<name>A0AAN6JAU3_9PEZI</name>
<keyword evidence="2 6" id="KW-0812">Transmembrane</keyword>
<evidence type="ECO:0000313" key="10">
    <source>
        <dbReference type="Proteomes" id="UP001168146"/>
    </source>
</evidence>
<evidence type="ECO:0000259" key="8">
    <source>
        <dbReference type="Pfam" id="PF13127"/>
    </source>
</evidence>
<accession>A0AAN6JAU3</accession>
<evidence type="ECO:0000256" key="1">
    <source>
        <dbReference type="ARBA" id="ARBA00004141"/>
    </source>
</evidence>
<protein>
    <recommendedName>
        <fullName evidence="11">EamA domain-containing protein</fullName>
    </recommendedName>
</protein>
<feature type="transmembrane region" description="Helical" evidence="6">
    <location>
        <begin position="227"/>
        <end position="246"/>
    </location>
</feature>
<reference evidence="9" key="1">
    <citation type="submission" date="2021-12" db="EMBL/GenBank/DDBJ databases">
        <title>Black yeast isolated from Biological Soil Crust.</title>
        <authorList>
            <person name="Kurbessoian T."/>
        </authorList>
    </citation>
    <scope>NUCLEOTIDE SEQUENCE</scope>
    <source>
        <strain evidence="9">CCFEE 5208</strain>
    </source>
</reference>
<dbReference type="InterPro" id="IPR000620">
    <property type="entry name" value="EamA_dom"/>
</dbReference>
<evidence type="ECO:0000256" key="5">
    <source>
        <dbReference type="SAM" id="MobiDB-lite"/>
    </source>
</evidence>
<feature type="transmembrane region" description="Helical" evidence="6">
    <location>
        <begin position="199"/>
        <end position="221"/>
    </location>
</feature>
<dbReference type="GO" id="GO:0000329">
    <property type="term" value="C:fungal-type vacuole membrane"/>
    <property type="evidence" value="ECO:0007669"/>
    <property type="project" value="TreeGrafter"/>
</dbReference>
<dbReference type="InterPro" id="IPR025016">
    <property type="entry name" value="DUF3955"/>
</dbReference>
<feature type="region of interest" description="Disordered" evidence="5">
    <location>
        <begin position="1"/>
        <end position="24"/>
    </location>
</feature>
<proteinExistence type="predicted"/>
<organism evidence="9 10">
    <name type="scientific">Friedmanniomyces endolithicus</name>
    <dbReference type="NCBI Taxonomy" id="329885"/>
    <lineage>
        <taxon>Eukaryota</taxon>
        <taxon>Fungi</taxon>
        <taxon>Dikarya</taxon>
        <taxon>Ascomycota</taxon>
        <taxon>Pezizomycotina</taxon>
        <taxon>Dothideomycetes</taxon>
        <taxon>Dothideomycetidae</taxon>
        <taxon>Mycosphaerellales</taxon>
        <taxon>Teratosphaeriaceae</taxon>
        <taxon>Friedmanniomyces</taxon>
    </lineage>
</organism>
<evidence type="ECO:0000313" key="9">
    <source>
        <dbReference type="EMBL" id="KAK0323265.1"/>
    </source>
</evidence>
<comment type="subcellular location">
    <subcellularLocation>
        <location evidence="1">Membrane</location>
        <topology evidence="1">Multi-pass membrane protein</topology>
    </subcellularLocation>
</comment>
<evidence type="ECO:0000259" key="7">
    <source>
        <dbReference type="Pfam" id="PF00892"/>
    </source>
</evidence>
<evidence type="ECO:0000256" key="2">
    <source>
        <dbReference type="ARBA" id="ARBA00022692"/>
    </source>
</evidence>
<dbReference type="Pfam" id="PF13127">
    <property type="entry name" value="DUF3955"/>
    <property type="match status" value="1"/>
</dbReference>
<evidence type="ECO:0000256" key="4">
    <source>
        <dbReference type="ARBA" id="ARBA00023136"/>
    </source>
</evidence>
<keyword evidence="3 6" id="KW-1133">Transmembrane helix</keyword>
<evidence type="ECO:0000256" key="3">
    <source>
        <dbReference type="ARBA" id="ARBA00022989"/>
    </source>
</evidence>
<feature type="transmembrane region" description="Helical" evidence="6">
    <location>
        <begin position="253"/>
        <end position="273"/>
    </location>
</feature>
<dbReference type="InterPro" id="IPR037185">
    <property type="entry name" value="EmrE-like"/>
</dbReference>
<feature type="transmembrane region" description="Helical" evidence="6">
    <location>
        <begin position="419"/>
        <end position="436"/>
    </location>
</feature>
<feature type="transmembrane region" description="Helical" evidence="6">
    <location>
        <begin position="51"/>
        <end position="71"/>
    </location>
</feature>
<evidence type="ECO:0008006" key="11">
    <source>
        <dbReference type="Google" id="ProtNLM"/>
    </source>
</evidence>
<gene>
    <name evidence="9" type="ORF">LTR82_005625</name>
</gene>
<dbReference type="PANTHER" id="PTHR23051:SF0">
    <property type="entry name" value="SOLUTE CARRIER FAMILY 35 MEMBER F5"/>
    <property type="match status" value="1"/>
</dbReference>